<keyword evidence="5" id="KW-1185">Reference proteome</keyword>
<evidence type="ECO:0000256" key="2">
    <source>
        <dbReference type="ARBA" id="ARBA00023080"/>
    </source>
</evidence>
<dbReference type="AlphaFoldDB" id="A0A6V8KVI7"/>
<organism evidence="4 5">
    <name type="scientific">Phytohabitans houttuyneae</name>
    <dbReference type="NCBI Taxonomy" id="1076126"/>
    <lineage>
        <taxon>Bacteria</taxon>
        <taxon>Bacillati</taxon>
        <taxon>Actinomycetota</taxon>
        <taxon>Actinomycetes</taxon>
        <taxon>Micromonosporales</taxon>
        <taxon>Micromonosporaceae</taxon>
    </lineage>
</organism>
<gene>
    <name evidence="4" type="ORF">Phou_100260</name>
</gene>
<evidence type="ECO:0000256" key="3">
    <source>
        <dbReference type="SAM" id="Phobius"/>
    </source>
</evidence>
<dbReference type="GO" id="GO:0008829">
    <property type="term" value="F:dCTP deaminase activity"/>
    <property type="evidence" value="ECO:0007669"/>
    <property type="project" value="InterPro"/>
</dbReference>
<keyword evidence="3" id="KW-0472">Membrane</keyword>
<reference evidence="4 5" key="2">
    <citation type="submission" date="2020-03" db="EMBL/GenBank/DDBJ databases">
        <authorList>
            <person name="Ichikawa N."/>
            <person name="Kimura A."/>
            <person name="Kitahashi Y."/>
            <person name="Uohara A."/>
        </authorList>
    </citation>
    <scope>NUCLEOTIDE SEQUENCE [LARGE SCALE GENOMIC DNA]</scope>
    <source>
        <strain evidence="4 5">NBRC 108639</strain>
    </source>
</reference>
<protein>
    <recommendedName>
        <fullName evidence="6">dUTPase-like domain-containing protein</fullName>
    </recommendedName>
</protein>
<name>A0A6V8KVI7_9ACTN</name>
<keyword evidence="2" id="KW-0546">Nucleotide metabolism</keyword>
<comment type="caution">
    <text evidence="4">The sequence shown here is derived from an EMBL/GenBank/DDBJ whole genome shotgun (WGS) entry which is preliminary data.</text>
</comment>
<dbReference type="Pfam" id="PF22769">
    <property type="entry name" value="DCD"/>
    <property type="match status" value="1"/>
</dbReference>
<evidence type="ECO:0000313" key="5">
    <source>
        <dbReference type="Proteomes" id="UP000482800"/>
    </source>
</evidence>
<dbReference type="EMBL" id="BLPF01000004">
    <property type="protein sequence ID" value="GFJ85846.1"/>
    <property type="molecule type" value="Genomic_DNA"/>
</dbReference>
<feature type="transmembrane region" description="Helical" evidence="3">
    <location>
        <begin position="273"/>
        <end position="303"/>
    </location>
</feature>
<dbReference type="CDD" id="cd07557">
    <property type="entry name" value="trimeric_dUTPase"/>
    <property type="match status" value="1"/>
</dbReference>
<accession>A0A6V8KVI7</accession>
<feature type="transmembrane region" description="Helical" evidence="3">
    <location>
        <begin position="230"/>
        <end position="253"/>
    </location>
</feature>
<dbReference type="SUPFAM" id="SSF51283">
    <property type="entry name" value="dUTPase-like"/>
    <property type="match status" value="1"/>
</dbReference>
<dbReference type="Proteomes" id="UP000482800">
    <property type="component" value="Unassembled WGS sequence"/>
</dbReference>
<dbReference type="InterPro" id="IPR036157">
    <property type="entry name" value="dUTPase-like_sf"/>
</dbReference>
<dbReference type="Gene3D" id="2.70.40.10">
    <property type="match status" value="1"/>
</dbReference>
<dbReference type="GO" id="GO:0006229">
    <property type="term" value="P:dUTP biosynthetic process"/>
    <property type="evidence" value="ECO:0007669"/>
    <property type="project" value="InterPro"/>
</dbReference>
<dbReference type="InterPro" id="IPR033704">
    <property type="entry name" value="dUTPase_trimeric"/>
</dbReference>
<dbReference type="RefSeq" id="WP_425571173.1">
    <property type="nucleotide sequence ID" value="NZ_BAABGO010000002.1"/>
</dbReference>
<proteinExistence type="predicted"/>
<keyword evidence="3" id="KW-0812">Transmembrane</keyword>
<dbReference type="InterPro" id="IPR011962">
    <property type="entry name" value="dCTP_deaminase"/>
</dbReference>
<evidence type="ECO:0000313" key="4">
    <source>
        <dbReference type="EMBL" id="GFJ85846.1"/>
    </source>
</evidence>
<evidence type="ECO:0000256" key="1">
    <source>
        <dbReference type="ARBA" id="ARBA00022801"/>
    </source>
</evidence>
<keyword evidence="1" id="KW-0378">Hydrolase</keyword>
<reference evidence="4 5" key="1">
    <citation type="submission" date="2020-03" db="EMBL/GenBank/DDBJ databases">
        <title>Whole genome shotgun sequence of Phytohabitans houttuyneae NBRC 108639.</title>
        <authorList>
            <person name="Komaki H."/>
            <person name="Tamura T."/>
        </authorList>
    </citation>
    <scope>NUCLEOTIDE SEQUENCE [LARGE SCALE GENOMIC DNA]</scope>
    <source>
        <strain evidence="4 5">NBRC 108639</strain>
    </source>
</reference>
<sequence length="311" mass="34252">MRRIRSQNPRMIDAGLLGKSEILKRLEADQIIRHGTWDRSQLKGAGYDVRMASDLLFITDPDGEPVKYAVGEHRIDPVILQPSSVALVSTKERFAFPSDIGAHVSVKWSWARKGVLVLTGGFVNPGFGFEWIGSRLEKSPDERLHFLIVNVGSEPQTLIPGITALASLQFATIVGESGNFPADSTQELISTKYAADAPNRALSLFPQLVEQNERLNRLSHRLERVEHGTAPLVTFGVYLLAVTFLGVLLNAGITFASDERVVKLSEEIPRTWPFALVAICAMGTVALIVKKILDVVIAALNAYSRSPRRSR</sequence>
<keyword evidence="3" id="KW-1133">Transmembrane helix</keyword>
<evidence type="ECO:0008006" key="6">
    <source>
        <dbReference type="Google" id="ProtNLM"/>
    </source>
</evidence>